<dbReference type="Pfam" id="PF03960">
    <property type="entry name" value="ArsC"/>
    <property type="match status" value="1"/>
</dbReference>
<dbReference type="Gene3D" id="3.40.30.10">
    <property type="entry name" value="Glutaredoxin"/>
    <property type="match status" value="1"/>
</dbReference>
<evidence type="ECO:0000256" key="2">
    <source>
        <dbReference type="PROSITE-ProRule" id="PRU01282"/>
    </source>
</evidence>
<organism evidence="3">
    <name type="scientific">Oceaniferula spumae</name>
    <dbReference type="NCBI Taxonomy" id="2979115"/>
    <lineage>
        <taxon>Bacteria</taxon>
        <taxon>Pseudomonadati</taxon>
        <taxon>Verrucomicrobiota</taxon>
        <taxon>Verrucomicrobiia</taxon>
        <taxon>Verrucomicrobiales</taxon>
        <taxon>Verrucomicrobiaceae</taxon>
        <taxon>Oceaniferula</taxon>
    </lineage>
</organism>
<evidence type="ECO:0000313" key="3">
    <source>
        <dbReference type="EMBL" id="BDS08652.1"/>
    </source>
</evidence>
<accession>A0AAT9FRN1</accession>
<proteinExistence type="inferred from homology"/>
<comment type="similarity">
    <text evidence="1 2">Belongs to the ArsC family.</text>
</comment>
<dbReference type="AlphaFoldDB" id="A0AAT9FRN1"/>
<dbReference type="NCBIfam" id="TIGR01617">
    <property type="entry name" value="arsC_related"/>
    <property type="match status" value="1"/>
</dbReference>
<name>A0AAT9FRN1_9BACT</name>
<dbReference type="PANTHER" id="PTHR30041:SF8">
    <property type="entry name" value="PROTEIN YFFB"/>
    <property type="match status" value="1"/>
</dbReference>
<reference evidence="3" key="1">
    <citation type="submission" date="2024-07" db="EMBL/GenBank/DDBJ databases">
        <title>Complete genome sequence of Verrucomicrobiaceae bacterium NT6N.</title>
        <authorList>
            <person name="Huang C."/>
            <person name="Takami H."/>
            <person name="Hamasaki K."/>
        </authorList>
    </citation>
    <scope>NUCLEOTIDE SEQUENCE</scope>
    <source>
        <strain evidence="3">NT6N</strain>
    </source>
</reference>
<dbReference type="PANTHER" id="PTHR30041">
    <property type="entry name" value="ARSENATE REDUCTASE"/>
    <property type="match status" value="1"/>
</dbReference>
<dbReference type="PROSITE" id="PS51353">
    <property type="entry name" value="ARSC"/>
    <property type="match status" value="1"/>
</dbReference>
<dbReference type="InterPro" id="IPR006660">
    <property type="entry name" value="Arsenate_reductase-like"/>
</dbReference>
<sequence length="115" mass="13106">MLRFYAYKGCDGCRKARNWLNDHGIVFEEIPVRDQPPTVAELRQAADQLGLKAIFNTSGMDYRQRGMKDKLPNMSEDEALQELHTCGNLVKRPFLIGENICLAGFKEDVWTEALS</sequence>
<dbReference type="EMBL" id="AP026866">
    <property type="protein sequence ID" value="BDS08652.1"/>
    <property type="molecule type" value="Genomic_DNA"/>
</dbReference>
<dbReference type="InterPro" id="IPR036249">
    <property type="entry name" value="Thioredoxin-like_sf"/>
</dbReference>
<gene>
    <name evidence="3" type="primary">arsC_2</name>
    <name evidence="3" type="ORF">NT6N_36920</name>
</gene>
<dbReference type="SUPFAM" id="SSF52833">
    <property type="entry name" value="Thioredoxin-like"/>
    <property type="match status" value="1"/>
</dbReference>
<dbReference type="InterPro" id="IPR006504">
    <property type="entry name" value="Tscrpt_reg_Spx/MgsR"/>
</dbReference>
<protein>
    <submittedName>
        <fullName evidence="3">ArsC family transcriptional regulator</fullName>
    </submittedName>
</protein>
<evidence type="ECO:0000256" key="1">
    <source>
        <dbReference type="ARBA" id="ARBA00007198"/>
    </source>
</evidence>
<dbReference type="KEGG" id="osu:NT6N_36920"/>